<comment type="caution">
    <text evidence="1">The sequence shown here is derived from an EMBL/GenBank/DDBJ whole genome shotgun (WGS) entry which is preliminary data.</text>
</comment>
<organism evidence="1 3">
    <name type="scientific">Clostridium neonatale</name>
    <dbReference type="NCBI Taxonomy" id="137838"/>
    <lineage>
        <taxon>Bacteria</taxon>
        <taxon>Bacillati</taxon>
        <taxon>Bacillota</taxon>
        <taxon>Clostridia</taxon>
        <taxon>Eubacteriales</taxon>
        <taxon>Clostridiaceae</taxon>
        <taxon>Clostridium</taxon>
    </lineage>
</organism>
<sequence length="130" mass="14817">MKRNNRKYIIEAFENLKKKNIKATKDNLIKEYDEIQKENQGSYEGDNLLSMIKLPSNEEESHQYGNALANSGIYPVGLSGCFTVGVSGGCGLECYVYQNGECENHAEMIDMLKTEEDVVEYEELYEVIKE</sequence>
<dbReference type="Proteomes" id="UP000789738">
    <property type="component" value="Unassembled WGS sequence"/>
</dbReference>
<evidence type="ECO:0000313" key="3">
    <source>
        <dbReference type="Proteomes" id="UP000789738"/>
    </source>
</evidence>
<proteinExistence type="predicted"/>
<dbReference type="Proteomes" id="UP001189143">
    <property type="component" value="Unassembled WGS sequence"/>
</dbReference>
<evidence type="ECO:0000313" key="1">
    <source>
        <dbReference type="EMBL" id="CAG9709295.1"/>
    </source>
</evidence>
<accession>A0AA86JRL8</accession>
<name>A0AA86JRL8_9CLOT</name>
<dbReference type="EMBL" id="CAKJVE010000004">
    <property type="protein sequence ID" value="CAG9709295.1"/>
    <property type="molecule type" value="Genomic_DNA"/>
</dbReference>
<reference evidence="1" key="1">
    <citation type="submission" date="2021-10" db="EMBL/GenBank/DDBJ databases">
        <authorList>
            <person name="Mesa V."/>
        </authorList>
    </citation>
    <scope>NUCLEOTIDE SEQUENCE</scope>
    <source>
        <strain evidence="1">CC3_PB</strain>
    </source>
</reference>
<reference evidence="2" key="2">
    <citation type="submission" date="2022-10" db="EMBL/GenBank/DDBJ databases">
        <authorList>
            <person name="Aires J."/>
            <person name="Mesa V."/>
        </authorList>
    </citation>
    <scope>NUCLEOTIDE SEQUENCE</scope>
    <source>
        <strain evidence="2">Clostridium neonatale JD116</strain>
    </source>
</reference>
<evidence type="ECO:0000313" key="2">
    <source>
        <dbReference type="EMBL" id="CAI3698226.1"/>
    </source>
</evidence>
<gene>
    <name evidence="2" type="ORF">CNEO2_970008</name>
    <name evidence="1" type="ORF">CNEO_44116</name>
</gene>
<protein>
    <submittedName>
        <fullName evidence="1">Uncharacterized protein</fullName>
    </submittedName>
</protein>
<dbReference type="EMBL" id="CAMTCP010000300">
    <property type="protein sequence ID" value="CAI3698226.1"/>
    <property type="molecule type" value="Genomic_DNA"/>
</dbReference>
<dbReference type="RefSeq" id="WP_210887820.1">
    <property type="nucleotide sequence ID" value="NZ_CAKJVE010000004.1"/>
</dbReference>
<dbReference type="AlphaFoldDB" id="A0AA86JRL8"/>